<dbReference type="AlphaFoldDB" id="A0A3B0THG8"/>
<comment type="similarity">
    <text evidence="1">Belongs to the universal ribosomal protein uL10 family.</text>
</comment>
<dbReference type="Gene3D" id="3.30.70.1730">
    <property type="match status" value="1"/>
</dbReference>
<dbReference type="EMBL" id="UOEH01000523">
    <property type="protein sequence ID" value="VAW06496.1"/>
    <property type="molecule type" value="Genomic_DNA"/>
</dbReference>
<dbReference type="PANTHER" id="PTHR11560">
    <property type="entry name" value="39S RIBOSOMAL PROTEIN L10, MITOCHONDRIAL"/>
    <property type="match status" value="1"/>
</dbReference>
<keyword evidence="3" id="KW-0687">Ribonucleoprotein</keyword>
<evidence type="ECO:0000256" key="1">
    <source>
        <dbReference type="ARBA" id="ARBA00008889"/>
    </source>
</evidence>
<evidence type="ECO:0000256" key="3">
    <source>
        <dbReference type="ARBA" id="ARBA00023274"/>
    </source>
</evidence>
<dbReference type="Gene3D" id="6.10.250.290">
    <property type="match status" value="1"/>
</dbReference>
<sequence length="170" mass="17624">MDKTQKAEVVEWIGDVFDKNTVLVIGNGGLSVSDFEALRGDLREAGASMRVVKNRLAKIAITGKPSEKIAHLFDGPTALAFSEDPVAAAKAVHKYAKTNEKLTILGGVMGDEILDQAAVKVLASMPSREELLASIVATITSPASGIAGALGAPAANIAGILSTLEEREAA</sequence>
<dbReference type="InterPro" id="IPR001790">
    <property type="entry name" value="Ribosomal_uL10"/>
</dbReference>
<reference evidence="4" key="1">
    <citation type="submission" date="2018-06" db="EMBL/GenBank/DDBJ databases">
        <authorList>
            <person name="Zhirakovskaya E."/>
        </authorList>
    </citation>
    <scope>NUCLEOTIDE SEQUENCE</scope>
</reference>
<dbReference type="SUPFAM" id="SSF160369">
    <property type="entry name" value="Ribosomal protein L10-like"/>
    <property type="match status" value="1"/>
</dbReference>
<evidence type="ECO:0000256" key="2">
    <source>
        <dbReference type="ARBA" id="ARBA00022980"/>
    </source>
</evidence>
<proteinExistence type="inferred from homology"/>
<dbReference type="Pfam" id="PF00466">
    <property type="entry name" value="Ribosomal_L10"/>
    <property type="match status" value="1"/>
</dbReference>
<gene>
    <name evidence="4" type="ORF">MNBD_ALPHA05-979</name>
</gene>
<evidence type="ECO:0000313" key="4">
    <source>
        <dbReference type="EMBL" id="VAW06496.1"/>
    </source>
</evidence>
<dbReference type="HAMAP" id="MF_00362">
    <property type="entry name" value="Ribosomal_uL10"/>
    <property type="match status" value="1"/>
</dbReference>
<protein>
    <submittedName>
        <fullName evidence="4">LSU ribosomal protein L10p (P0)</fullName>
    </submittedName>
</protein>
<dbReference type="InterPro" id="IPR047865">
    <property type="entry name" value="Ribosomal_uL10_bac_type"/>
</dbReference>
<dbReference type="GO" id="GO:0005840">
    <property type="term" value="C:ribosome"/>
    <property type="evidence" value="ECO:0007669"/>
    <property type="project" value="UniProtKB-KW"/>
</dbReference>
<dbReference type="InterPro" id="IPR022973">
    <property type="entry name" value="Ribosomal_uL10_bac"/>
</dbReference>
<organism evidence="4">
    <name type="scientific">hydrothermal vent metagenome</name>
    <dbReference type="NCBI Taxonomy" id="652676"/>
    <lineage>
        <taxon>unclassified sequences</taxon>
        <taxon>metagenomes</taxon>
        <taxon>ecological metagenomes</taxon>
    </lineage>
</organism>
<dbReference type="NCBIfam" id="NF000955">
    <property type="entry name" value="PRK00099.1-1"/>
    <property type="match status" value="1"/>
</dbReference>
<keyword evidence="2 4" id="KW-0689">Ribosomal protein</keyword>
<accession>A0A3B0THG8</accession>
<dbReference type="GO" id="GO:1990904">
    <property type="term" value="C:ribonucleoprotein complex"/>
    <property type="evidence" value="ECO:0007669"/>
    <property type="project" value="UniProtKB-KW"/>
</dbReference>
<dbReference type="CDD" id="cd05797">
    <property type="entry name" value="Ribosomal_L10"/>
    <property type="match status" value="1"/>
</dbReference>
<dbReference type="InterPro" id="IPR043141">
    <property type="entry name" value="Ribosomal_uL10-like_sf"/>
</dbReference>
<name>A0A3B0THG8_9ZZZZ</name>